<keyword evidence="4 9" id="KW-0694">RNA-binding</keyword>
<dbReference type="InterPro" id="IPR000597">
    <property type="entry name" value="Ribosomal_uL3"/>
</dbReference>
<dbReference type="Gene3D" id="3.30.160.810">
    <property type="match status" value="1"/>
</dbReference>
<keyword evidence="3 9" id="KW-0699">rRNA-binding</keyword>
<reference evidence="12 13" key="1">
    <citation type="journal article" date="2011" name="Stand. Genomic Sci.">
        <title>Complete genome sequence of the thermophilic sulfur-reducer Hippea maritima type strain (MH(2)).</title>
        <authorList>
            <person name="Huntemann M."/>
            <person name="Lu M."/>
            <person name="Nolan M."/>
            <person name="Lapidus A."/>
            <person name="Lucas S."/>
            <person name="Hammon N."/>
            <person name="Deshpande S."/>
            <person name="Cheng J.F."/>
            <person name="Tapia R."/>
            <person name="Han C."/>
            <person name="Goodwin L."/>
            <person name="Pitluck S."/>
            <person name="Liolios K."/>
            <person name="Pagani I."/>
            <person name="Ivanova N."/>
            <person name="Ovchinikova G."/>
            <person name="Pati A."/>
            <person name="Chen A."/>
            <person name="Palaniappan K."/>
            <person name="Land M."/>
            <person name="Hauser L."/>
            <person name="Jeffries C.D."/>
            <person name="Detter J.C."/>
            <person name="Brambilla E.M."/>
            <person name="Rohde M."/>
            <person name="Spring S."/>
            <person name="Goker M."/>
            <person name="Woyke T."/>
            <person name="Bristow J."/>
            <person name="Eisen J.A."/>
            <person name="Markowitz V."/>
            <person name="Hugenholtz P."/>
            <person name="Kyrpides N.C."/>
            <person name="Klenk H.P."/>
            <person name="Mavromatis K."/>
        </authorList>
    </citation>
    <scope>NUCLEOTIDE SEQUENCE [LARGE SCALE GENOMIC DNA]</scope>
    <source>
        <strain evidence="13">ATCC 700847 / DSM 10411 / MH2</strain>
    </source>
</reference>
<keyword evidence="6 9" id="KW-0687">Ribonucleoprotein</keyword>
<evidence type="ECO:0000256" key="7">
    <source>
        <dbReference type="ARBA" id="ARBA00025982"/>
    </source>
</evidence>
<dbReference type="InterPro" id="IPR019926">
    <property type="entry name" value="Ribosomal_uL3_CS"/>
</dbReference>
<evidence type="ECO:0000313" key="13">
    <source>
        <dbReference type="Proteomes" id="UP000008139"/>
    </source>
</evidence>
<dbReference type="Pfam" id="PF00297">
    <property type="entry name" value="Ribosomal_L3"/>
    <property type="match status" value="1"/>
</dbReference>
<dbReference type="InParanoid" id="F2LXU2"/>
<protein>
    <recommendedName>
        <fullName evidence="8 9">Large ribosomal subunit protein uL3</fullName>
    </recommendedName>
</protein>
<dbReference type="HAMAP" id="MF_01325_B">
    <property type="entry name" value="Ribosomal_uL3_B"/>
    <property type="match status" value="1"/>
</dbReference>
<dbReference type="GO" id="GO:0003735">
    <property type="term" value="F:structural constituent of ribosome"/>
    <property type="evidence" value="ECO:0007669"/>
    <property type="project" value="UniProtKB-UniRule"/>
</dbReference>
<comment type="similarity">
    <text evidence="2 9 10">Belongs to the universal ribosomal protein uL3 family.</text>
</comment>
<accession>F2LXU2</accession>
<evidence type="ECO:0000256" key="1">
    <source>
        <dbReference type="ARBA" id="ARBA00002570"/>
    </source>
</evidence>
<dbReference type="InterPro" id="IPR019927">
    <property type="entry name" value="Ribosomal_uL3_bac/org-type"/>
</dbReference>
<dbReference type="FunCoup" id="F2LXU2">
    <property type="interactions" value="496"/>
</dbReference>
<dbReference type="HOGENOM" id="CLU_044142_4_1_7"/>
<dbReference type="RefSeq" id="WP_013682365.1">
    <property type="nucleotide sequence ID" value="NC_015318.1"/>
</dbReference>
<dbReference type="InterPro" id="IPR009000">
    <property type="entry name" value="Transl_B-barrel_sf"/>
</dbReference>
<sequence>MLGLIAKKLGMTQLYVEGKAIPVTVLEAQEGVITDIKTKEKDGYNAIQVGFIDTKEKRVTKPLLGVYKKVGVSPKKILKEFRVDDVDSFEVKGEVKVDIFQKGEIVDVIGHTKGRGFSGVMKRHNFAGGPDGHGSMFNRRVGSIGNCEFPGRVVKGRKMPGHYGNERVTIKNLEVVFVDPEKKLIAIKGAVPGSKGSYVNIIKKGN</sequence>
<evidence type="ECO:0000256" key="9">
    <source>
        <dbReference type="HAMAP-Rule" id="MF_01325"/>
    </source>
</evidence>
<evidence type="ECO:0000313" key="12">
    <source>
        <dbReference type="EMBL" id="AEA34333.1"/>
    </source>
</evidence>
<keyword evidence="13" id="KW-1185">Reference proteome</keyword>
<reference evidence="13" key="2">
    <citation type="submission" date="2011-03" db="EMBL/GenBank/DDBJ databases">
        <title>The complete genome of Hippea maritima DSM 10411.</title>
        <authorList>
            <consortium name="US DOE Joint Genome Institute (JGI-PGF)"/>
            <person name="Lucas S."/>
            <person name="Copeland A."/>
            <person name="Lapidus A."/>
            <person name="Bruce D."/>
            <person name="Goodwin L."/>
            <person name="Pitluck S."/>
            <person name="Peters L."/>
            <person name="Kyrpides N."/>
            <person name="Mavromatis K."/>
            <person name="Pagani I."/>
            <person name="Ivanova N."/>
            <person name="Mikhailova N."/>
            <person name="Lu M."/>
            <person name="Detter J.C."/>
            <person name="Tapia R."/>
            <person name="Han C."/>
            <person name="Land M."/>
            <person name="Hauser L."/>
            <person name="Markowitz V."/>
            <person name="Cheng J.-F."/>
            <person name="Hugenholtz P."/>
            <person name="Woyke T."/>
            <person name="Wu D."/>
            <person name="Spring S."/>
            <person name="Schroeder M."/>
            <person name="Brambilla E."/>
            <person name="Klenk H.-P."/>
            <person name="Eisen J.A."/>
        </authorList>
    </citation>
    <scope>NUCLEOTIDE SEQUENCE [LARGE SCALE GENOMIC DNA]</scope>
    <source>
        <strain evidence="13">ATCC 700847 / DSM 10411 / MH2</strain>
    </source>
</reference>
<dbReference type="OrthoDB" id="9806135at2"/>
<evidence type="ECO:0000256" key="6">
    <source>
        <dbReference type="ARBA" id="ARBA00023274"/>
    </source>
</evidence>
<dbReference type="GO" id="GO:0019843">
    <property type="term" value="F:rRNA binding"/>
    <property type="evidence" value="ECO:0007669"/>
    <property type="project" value="UniProtKB-UniRule"/>
</dbReference>
<dbReference type="GO" id="GO:0022625">
    <property type="term" value="C:cytosolic large ribosomal subunit"/>
    <property type="evidence" value="ECO:0007669"/>
    <property type="project" value="TreeGrafter"/>
</dbReference>
<dbReference type="NCBIfam" id="TIGR03625">
    <property type="entry name" value="L3_bact"/>
    <property type="match status" value="1"/>
</dbReference>
<gene>
    <name evidence="9" type="primary">rplC</name>
    <name evidence="12" type="ordered locus">Hipma_1377</name>
</gene>
<evidence type="ECO:0000256" key="4">
    <source>
        <dbReference type="ARBA" id="ARBA00022884"/>
    </source>
</evidence>
<comment type="function">
    <text evidence="1 9 11">One of the primary rRNA binding proteins, it binds directly near the 3'-end of the 23S rRNA, where it nucleates assembly of the 50S subunit.</text>
</comment>
<dbReference type="SUPFAM" id="SSF50447">
    <property type="entry name" value="Translation proteins"/>
    <property type="match status" value="1"/>
</dbReference>
<dbReference type="Proteomes" id="UP000008139">
    <property type="component" value="Chromosome"/>
</dbReference>
<dbReference type="FunFam" id="3.30.160.810:FF:000001">
    <property type="entry name" value="50S ribosomal protein L3"/>
    <property type="match status" value="1"/>
</dbReference>
<dbReference type="KEGG" id="hmr:Hipma_1377"/>
<dbReference type="STRING" id="760142.Hipma_1377"/>
<comment type="subunit">
    <text evidence="7 9 11">Part of the 50S ribosomal subunit. Forms a cluster with proteins L14 and L19.</text>
</comment>
<dbReference type="PANTHER" id="PTHR11229:SF16">
    <property type="entry name" value="LARGE RIBOSOMAL SUBUNIT PROTEIN UL3C"/>
    <property type="match status" value="1"/>
</dbReference>
<evidence type="ECO:0000256" key="3">
    <source>
        <dbReference type="ARBA" id="ARBA00022730"/>
    </source>
</evidence>
<organism evidence="12 13">
    <name type="scientific">Hippea maritima (strain ATCC 700847 / DSM 10411 / MH2)</name>
    <dbReference type="NCBI Taxonomy" id="760142"/>
    <lineage>
        <taxon>Bacteria</taxon>
        <taxon>Pseudomonadati</taxon>
        <taxon>Campylobacterota</taxon>
        <taxon>Desulfurellia</taxon>
        <taxon>Desulfurellales</taxon>
        <taxon>Hippeaceae</taxon>
        <taxon>Hippea</taxon>
    </lineage>
</organism>
<dbReference type="PANTHER" id="PTHR11229">
    <property type="entry name" value="50S RIBOSOMAL PROTEIN L3"/>
    <property type="match status" value="1"/>
</dbReference>
<dbReference type="eggNOG" id="COG0087">
    <property type="taxonomic scope" value="Bacteria"/>
</dbReference>
<keyword evidence="5 9" id="KW-0689">Ribosomal protein</keyword>
<dbReference type="AlphaFoldDB" id="F2LXU2"/>
<evidence type="ECO:0000256" key="2">
    <source>
        <dbReference type="ARBA" id="ARBA00006540"/>
    </source>
</evidence>
<evidence type="ECO:0000256" key="5">
    <source>
        <dbReference type="ARBA" id="ARBA00022980"/>
    </source>
</evidence>
<dbReference type="Gene3D" id="2.40.30.10">
    <property type="entry name" value="Translation factors"/>
    <property type="match status" value="1"/>
</dbReference>
<dbReference type="PROSITE" id="PS00474">
    <property type="entry name" value="RIBOSOMAL_L3"/>
    <property type="match status" value="1"/>
</dbReference>
<dbReference type="GO" id="GO:0006412">
    <property type="term" value="P:translation"/>
    <property type="evidence" value="ECO:0007669"/>
    <property type="project" value="UniProtKB-UniRule"/>
</dbReference>
<dbReference type="FunFam" id="2.40.30.10:FF:000004">
    <property type="entry name" value="50S ribosomal protein L3"/>
    <property type="match status" value="1"/>
</dbReference>
<dbReference type="EMBL" id="CP002606">
    <property type="protein sequence ID" value="AEA34333.1"/>
    <property type="molecule type" value="Genomic_DNA"/>
</dbReference>
<name>F2LXU2_HIPMA</name>
<evidence type="ECO:0000256" key="8">
    <source>
        <dbReference type="ARBA" id="ARBA00035243"/>
    </source>
</evidence>
<evidence type="ECO:0000256" key="10">
    <source>
        <dbReference type="RuleBase" id="RU003905"/>
    </source>
</evidence>
<proteinExistence type="inferred from homology"/>
<evidence type="ECO:0000256" key="11">
    <source>
        <dbReference type="RuleBase" id="RU003906"/>
    </source>
</evidence>